<dbReference type="SUPFAM" id="SSF55486">
    <property type="entry name" value="Metalloproteases ('zincins'), catalytic domain"/>
    <property type="match status" value="1"/>
</dbReference>
<organism evidence="11 12">
    <name type="scientific">Phyllosticta capitalensis</name>
    <dbReference type="NCBI Taxonomy" id="121624"/>
    <lineage>
        <taxon>Eukaryota</taxon>
        <taxon>Fungi</taxon>
        <taxon>Dikarya</taxon>
        <taxon>Ascomycota</taxon>
        <taxon>Pezizomycotina</taxon>
        <taxon>Dothideomycetes</taxon>
        <taxon>Dothideomycetes incertae sedis</taxon>
        <taxon>Botryosphaeriales</taxon>
        <taxon>Phyllostictaceae</taxon>
        <taxon>Phyllosticta</taxon>
    </lineage>
</organism>
<gene>
    <name evidence="11" type="ORF">HDK90DRAFT_470846</name>
</gene>
<dbReference type="PANTHER" id="PTHR47466">
    <property type="match status" value="1"/>
</dbReference>
<comment type="caution">
    <text evidence="11">The sequence shown here is derived from an EMBL/GenBank/DDBJ whole genome shotgun (WGS) entry which is preliminary data.</text>
</comment>
<reference evidence="11 12" key="1">
    <citation type="submission" date="2024-04" db="EMBL/GenBank/DDBJ databases">
        <title>Phyllosticta paracitricarpa is synonymous to the EU quarantine fungus P. citricarpa based on phylogenomic analyses.</title>
        <authorList>
            <consortium name="Lawrence Berkeley National Laboratory"/>
            <person name="Van Ingen-Buijs V.A."/>
            <person name="Van Westerhoven A.C."/>
            <person name="Haridas S."/>
            <person name="Skiadas P."/>
            <person name="Martin F."/>
            <person name="Groenewald J.Z."/>
            <person name="Crous P.W."/>
            <person name="Seidl M.F."/>
        </authorList>
    </citation>
    <scope>NUCLEOTIDE SEQUENCE [LARGE SCALE GENOMIC DNA]</scope>
    <source>
        <strain evidence="11 12">CBS 123374</strain>
    </source>
</reference>
<evidence type="ECO:0000256" key="6">
    <source>
        <dbReference type="ARBA" id="ARBA00022833"/>
    </source>
</evidence>
<keyword evidence="3" id="KW-0479">Metal-binding</keyword>
<feature type="signal peptide" evidence="9">
    <location>
        <begin position="1"/>
        <end position="20"/>
    </location>
</feature>
<proteinExistence type="inferred from homology"/>
<keyword evidence="6" id="KW-0862">Zinc</keyword>
<feature type="domain" description="Peptidase M43 pregnancy-associated plasma-A" evidence="10">
    <location>
        <begin position="136"/>
        <end position="287"/>
    </location>
</feature>
<evidence type="ECO:0000256" key="7">
    <source>
        <dbReference type="ARBA" id="ARBA00023049"/>
    </source>
</evidence>
<evidence type="ECO:0000259" key="10">
    <source>
        <dbReference type="Pfam" id="PF05572"/>
    </source>
</evidence>
<comment type="similarity">
    <text evidence="1">Belongs to the peptidase M43B family.</text>
</comment>
<dbReference type="EMBL" id="JBBWRZ010000014">
    <property type="protein sequence ID" value="KAK8223264.1"/>
    <property type="molecule type" value="Genomic_DNA"/>
</dbReference>
<evidence type="ECO:0000256" key="4">
    <source>
        <dbReference type="ARBA" id="ARBA00022729"/>
    </source>
</evidence>
<evidence type="ECO:0000256" key="1">
    <source>
        <dbReference type="ARBA" id="ARBA00008721"/>
    </source>
</evidence>
<evidence type="ECO:0000256" key="3">
    <source>
        <dbReference type="ARBA" id="ARBA00022723"/>
    </source>
</evidence>
<name>A0ABR1Y9C9_9PEZI</name>
<evidence type="ECO:0000256" key="9">
    <source>
        <dbReference type="SAM" id="SignalP"/>
    </source>
</evidence>
<keyword evidence="5" id="KW-0378">Hydrolase</keyword>
<keyword evidence="4 9" id="KW-0732">Signal</keyword>
<keyword evidence="2" id="KW-0645">Protease</keyword>
<protein>
    <recommendedName>
        <fullName evidence="10">Peptidase M43 pregnancy-associated plasma-A domain-containing protein</fullName>
    </recommendedName>
</protein>
<evidence type="ECO:0000313" key="11">
    <source>
        <dbReference type="EMBL" id="KAK8223264.1"/>
    </source>
</evidence>
<dbReference type="Pfam" id="PF05572">
    <property type="entry name" value="Peptidase_M43"/>
    <property type="match status" value="1"/>
</dbReference>
<dbReference type="Gene3D" id="3.40.390.10">
    <property type="entry name" value="Collagenase (Catalytic Domain)"/>
    <property type="match status" value="1"/>
</dbReference>
<feature type="chain" id="PRO_5045279946" description="Peptidase M43 pregnancy-associated plasma-A domain-containing protein" evidence="9">
    <location>
        <begin position="21"/>
        <end position="289"/>
    </location>
</feature>
<evidence type="ECO:0000256" key="8">
    <source>
        <dbReference type="ARBA" id="ARBA00023157"/>
    </source>
</evidence>
<evidence type="ECO:0000256" key="2">
    <source>
        <dbReference type="ARBA" id="ARBA00022670"/>
    </source>
</evidence>
<keyword evidence="7" id="KW-0482">Metalloprotease</keyword>
<dbReference type="PANTHER" id="PTHR47466:SF1">
    <property type="entry name" value="METALLOPROTEASE MEP1 (AFU_ORTHOLOGUE AFUA_1G07730)-RELATED"/>
    <property type="match status" value="1"/>
</dbReference>
<accession>A0ABR1Y9C9</accession>
<evidence type="ECO:0000313" key="12">
    <source>
        <dbReference type="Proteomes" id="UP001492380"/>
    </source>
</evidence>
<keyword evidence="8" id="KW-1015">Disulfide bond</keyword>
<evidence type="ECO:0000256" key="5">
    <source>
        <dbReference type="ARBA" id="ARBA00022801"/>
    </source>
</evidence>
<dbReference type="InterPro" id="IPR008754">
    <property type="entry name" value="Peptidase_M43"/>
</dbReference>
<dbReference type="Proteomes" id="UP001492380">
    <property type="component" value="Unassembled WGS sequence"/>
</dbReference>
<keyword evidence="12" id="KW-1185">Reference proteome</keyword>
<sequence length="289" mass="33145">MRFFPIVAILALMLSLPASSKFCRTTVAPKNFLDGLYRAACAEAKDWLDAQESGGKIQPRTLGRPPIPVYFHIMDDFSRHWITENVYVSQFEYLRDFFSAIGFTFELKKIFYYHEPGWSMGSDDAQLDMMQQLRVGNYETLNIFIVEGLNGNRKDLGLSSLPEDYVEWTSKAFKEDGIRLTFRVLPSWTSDPNYNEGKTLLHEVGHWLGLLHPFYNGCHPDFLLGGDKVPDTPPQAYQFTTCFKPGTEIQSCPRLLGFPPNLIDNMMDYLPDRCKTGFTQGQINRMEYA</sequence>
<dbReference type="InterPro" id="IPR024079">
    <property type="entry name" value="MetalloPept_cat_dom_sf"/>
</dbReference>